<accession>A0AAV5NHR7</accession>
<dbReference type="AlphaFoldDB" id="A0AAV5NHR7"/>
<dbReference type="InterPro" id="IPR036188">
    <property type="entry name" value="FAD/NAD-bd_sf"/>
</dbReference>
<proteinExistence type="predicted"/>
<dbReference type="EMBL" id="BSNU01000006">
    <property type="protein sequence ID" value="GLQ63910.1"/>
    <property type="molecule type" value="Genomic_DNA"/>
</dbReference>
<evidence type="ECO:0000313" key="2">
    <source>
        <dbReference type="EMBL" id="GLQ63910.1"/>
    </source>
</evidence>
<dbReference type="Gene3D" id="3.50.50.60">
    <property type="entry name" value="FAD/NAD(P)-binding domain"/>
    <property type="match status" value="1"/>
</dbReference>
<gene>
    <name evidence="2" type="ORF">GCM10007867_27560</name>
</gene>
<name>A0AAV5NHR7_9PROT</name>
<dbReference type="Pfam" id="PF01494">
    <property type="entry name" value="FAD_binding_3"/>
    <property type="match status" value="1"/>
</dbReference>
<evidence type="ECO:0000259" key="1">
    <source>
        <dbReference type="Pfam" id="PF01494"/>
    </source>
</evidence>
<keyword evidence="3" id="KW-1185">Reference proteome</keyword>
<organism evidence="2 3">
    <name type="scientific">Gluconobacter cerinus</name>
    <dbReference type="NCBI Taxonomy" id="38307"/>
    <lineage>
        <taxon>Bacteria</taxon>
        <taxon>Pseudomonadati</taxon>
        <taxon>Pseudomonadota</taxon>
        <taxon>Alphaproteobacteria</taxon>
        <taxon>Acetobacterales</taxon>
        <taxon>Acetobacteraceae</taxon>
        <taxon>Gluconobacter</taxon>
    </lineage>
</organism>
<dbReference type="Proteomes" id="UP001156614">
    <property type="component" value="Unassembled WGS sequence"/>
</dbReference>
<dbReference type="InterPro" id="IPR002938">
    <property type="entry name" value="FAD-bd"/>
</dbReference>
<feature type="domain" description="FAD-binding" evidence="1">
    <location>
        <begin position="2"/>
        <end position="67"/>
    </location>
</feature>
<dbReference type="GO" id="GO:0071949">
    <property type="term" value="F:FAD binding"/>
    <property type="evidence" value="ECO:0007669"/>
    <property type="project" value="InterPro"/>
</dbReference>
<sequence>MSQADTEAVLREAVEQNGVVIGRGVELIALSQDAFSRDPSPVRMILRHSDDHLKEVKAPWIISAEGGA</sequence>
<protein>
    <recommendedName>
        <fullName evidence="1">FAD-binding domain-containing protein</fullName>
    </recommendedName>
</protein>
<evidence type="ECO:0000313" key="3">
    <source>
        <dbReference type="Proteomes" id="UP001156614"/>
    </source>
</evidence>
<reference evidence="3" key="1">
    <citation type="journal article" date="2019" name="Int. J. Syst. Evol. Microbiol.">
        <title>The Global Catalogue of Microorganisms (GCM) 10K type strain sequencing project: providing services to taxonomists for standard genome sequencing and annotation.</title>
        <authorList>
            <consortium name="The Broad Institute Genomics Platform"/>
            <consortium name="The Broad Institute Genome Sequencing Center for Infectious Disease"/>
            <person name="Wu L."/>
            <person name="Ma J."/>
        </authorList>
    </citation>
    <scope>NUCLEOTIDE SEQUENCE [LARGE SCALE GENOMIC DNA]</scope>
    <source>
        <strain evidence="3">NBRC 3267</strain>
    </source>
</reference>
<comment type="caution">
    <text evidence="2">The sequence shown here is derived from an EMBL/GenBank/DDBJ whole genome shotgun (WGS) entry which is preliminary data.</text>
</comment>